<evidence type="ECO:0000313" key="12">
    <source>
        <dbReference type="Proteomes" id="UP000255326"/>
    </source>
</evidence>
<evidence type="ECO:0000256" key="3">
    <source>
        <dbReference type="ARBA" id="ARBA00022723"/>
    </source>
</evidence>
<evidence type="ECO:0000256" key="4">
    <source>
        <dbReference type="ARBA" id="ARBA00022801"/>
    </source>
</evidence>
<protein>
    <recommendedName>
        <fullName evidence="6 7">D,D-heptose 1,7-bisphosphate phosphatase</fullName>
        <ecNumber evidence="7">3.1.3.-</ecNumber>
    </recommendedName>
</protein>
<dbReference type="EMBL" id="QQAY01000015">
    <property type="protein sequence ID" value="RDI39119.1"/>
    <property type="molecule type" value="Genomic_DNA"/>
</dbReference>
<feature type="site" description="Stabilizes the phosphoryl group" evidence="9">
    <location>
        <position position="92"/>
    </location>
</feature>
<name>A0A370G861_9BACI</name>
<dbReference type="PANTHER" id="PTHR42891">
    <property type="entry name" value="D-GLYCERO-BETA-D-MANNO-HEPTOSE-1,7-BISPHOSPHATE 7-PHOSPHATASE"/>
    <property type="match status" value="1"/>
</dbReference>
<organism evidence="11 12">
    <name type="scientific">Falsibacillus pallidus</name>
    <dbReference type="NCBI Taxonomy" id="493781"/>
    <lineage>
        <taxon>Bacteria</taxon>
        <taxon>Bacillati</taxon>
        <taxon>Bacillota</taxon>
        <taxon>Bacilli</taxon>
        <taxon>Bacillales</taxon>
        <taxon>Bacillaceae</taxon>
        <taxon>Falsibacillus</taxon>
    </lineage>
</organism>
<keyword evidence="10" id="KW-0460">Magnesium</keyword>
<dbReference type="OrthoDB" id="9801899at2"/>
<feature type="binding site" evidence="10">
    <location>
        <position position="80"/>
    </location>
    <ligand>
        <name>Zn(2+)</name>
        <dbReference type="ChEBI" id="CHEBI:29105"/>
    </ligand>
</feature>
<keyword evidence="2 7" id="KW-0963">Cytoplasm</keyword>
<comment type="similarity">
    <text evidence="7">Belongs to the gmhB family.</text>
</comment>
<feature type="binding site" evidence="10">
    <location>
        <position position="11"/>
    </location>
    <ligand>
        <name>Mg(2+)</name>
        <dbReference type="ChEBI" id="CHEBI:18420"/>
    </ligand>
</feature>
<dbReference type="Gene3D" id="3.40.50.1000">
    <property type="entry name" value="HAD superfamily/HAD-like"/>
    <property type="match status" value="1"/>
</dbReference>
<evidence type="ECO:0000313" key="11">
    <source>
        <dbReference type="EMBL" id="RDI39119.1"/>
    </source>
</evidence>
<keyword evidence="12" id="KW-1185">Reference proteome</keyword>
<dbReference type="InterPro" id="IPR006543">
    <property type="entry name" value="Histidinol-phos"/>
</dbReference>
<comment type="subcellular location">
    <subcellularLocation>
        <location evidence="1 7">Cytoplasm</location>
    </subcellularLocation>
</comment>
<feature type="active site" description="Nucleophile" evidence="8">
    <location>
        <position position="11"/>
    </location>
</feature>
<dbReference type="PANTHER" id="PTHR42891:SF1">
    <property type="entry name" value="D-GLYCERO-BETA-D-MANNO-HEPTOSE-1,7-BISPHOSPHATE 7-PHOSPHATASE"/>
    <property type="match status" value="1"/>
</dbReference>
<comment type="cofactor">
    <cofactor evidence="10">
        <name>Zn(2+)</name>
        <dbReference type="ChEBI" id="CHEBI:29105"/>
    </cofactor>
</comment>
<feature type="site" description="Contributes to substrate recognition" evidence="9">
    <location>
        <position position="91"/>
    </location>
</feature>
<sequence length="179" mass="19855">MEIQAVFIDRDGTLGGSDRVIYPGEFELFHGVAESIQQLKTSGVLVCSFTNQPGISIGEATLLSFEKELGNFGFDKIYVCPHQHSEGCHCRKPSPGMLKKAAEENQMSLKQCAVIGDRWTDLLAAHEAGCKKILVKTGSGKAAYEQYINKEFHGKWAEVEPDFVAEDLNEAIKWLLTFK</sequence>
<feature type="binding site" evidence="10">
    <location>
        <position position="82"/>
    </location>
    <ligand>
        <name>Zn(2+)</name>
        <dbReference type="ChEBI" id="CHEBI:29105"/>
    </ligand>
</feature>
<dbReference type="InterPro" id="IPR023214">
    <property type="entry name" value="HAD_sf"/>
</dbReference>
<dbReference type="GO" id="GO:0046872">
    <property type="term" value="F:metal ion binding"/>
    <property type="evidence" value="ECO:0007669"/>
    <property type="project" value="UniProtKB-KW"/>
</dbReference>
<feature type="site" description="Stabilizes the phosphoryl group" evidence="9">
    <location>
        <position position="50"/>
    </location>
</feature>
<dbReference type="NCBIfam" id="TIGR01656">
    <property type="entry name" value="Histidinol-ppas"/>
    <property type="match status" value="1"/>
</dbReference>
<evidence type="ECO:0000256" key="7">
    <source>
        <dbReference type="PIRNR" id="PIRNR004682"/>
    </source>
</evidence>
<dbReference type="NCBIfam" id="TIGR01662">
    <property type="entry name" value="HAD-SF-IIIA"/>
    <property type="match status" value="1"/>
</dbReference>
<dbReference type="Pfam" id="PF13242">
    <property type="entry name" value="Hydrolase_like"/>
    <property type="match status" value="1"/>
</dbReference>
<reference evidence="11 12" key="1">
    <citation type="submission" date="2018-07" db="EMBL/GenBank/DDBJ databases">
        <title>Genomic Encyclopedia of Type Strains, Phase IV (KMG-IV): sequencing the most valuable type-strain genomes for metagenomic binning, comparative biology and taxonomic classification.</title>
        <authorList>
            <person name="Goeker M."/>
        </authorList>
    </citation>
    <scope>NUCLEOTIDE SEQUENCE [LARGE SCALE GENOMIC DNA]</scope>
    <source>
        <strain evidence="11 12">DSM 25281</strain>
    </source>
</reference>
<evidence type="ECO:0000256" key="6">
    <source>
        <dbReference type="ARBA" id="ARBA00031828"/>
    </source>
</evidence>
<keyword evidence="4 7" id="KW-0378">Hydrolase</keyword>
<evidence type="ECO:0000256" key="10">
    <source>
        <dbReference type="PIRSR" id="PIRSR004682-4"/>
    </source>
</evidence>
<dbReference type="InterPro" id="IPR036412">
    <property type="entry name" value="HAD-like_sf"/>
</dbReference>
<dbReference type="GO" id="GO:0005737">
    <property type="term" value="C:cytoplasm"/>
    <property type="evidence" value="ECO:0007669"/>
    <property type="project" value="UniProtKB-SubCell"/>
</dbReference>
<comment type="caution">
    <text evidence="11">The sequence shown here is derived from an EMBL/GenBank/DDBJ whole genome shotgun (WGS) entry which is preliminary data.</text>
</comment>
<dbReference type="EC" id="3.1.3.-" evidence="7"/>
<dbReference type="SUPFAM" id="SSF56784">
    <property type="entry name" value="HAD-like"/>
    <property type="match status" value="1"/>
</dbReference>
<dbReference type="InterPro" id="IPR004446">
    <property type="entry name" value="Heptose_bisP_phosphatase"/>
</dbReference>
<gene>
    <name evidence="11" type="ORF">DFR59_11526</name>
</gene>
<evidence type="ECO:0000256" key="9">
    <source>
        <dbReference type="PIRSR" id="PIRSR004682-3"/>
    </source>
</evidence>
<evidence type="ECO:0000256" key="2">
    <source>
        <dbReference type="ARBA" id="ARBA00022490"/>
    </source>
</evidence>
<keyword evidence="10" id="KW-0862">Zinc</keyword>
<dbReference type="PIRSF" id="PIRSF004682">
    <property type="entry name" value="GmhB"/>
    <property type="match status" value="1"/>
</dbReference>
<feature type="binding site" evidence="10">
    <location>
        <position position="88"/>
    </location>
    <ligand>
        <name>Zn(2+)</name>
        <dbReference type="ChEBI" id="CHEBI:29105"/>
    </ligand>
</feature>
<evidence type="ECO:0000256" key="1">
    <source>
        <dbReference type="ARBA" id="ARBA00004496"/>
    </source>
</evidence>
<evidence type="ECO:0000256" key="5">
    <source>
        <dbReference type="ARBA" id="ARBA00023277"/>
    </source>
</evidence>
<dbReference type="AlphaFoldDB" id="A0A370G861"/>
<keyword evidence="3 10" id="KW-0479">Metal-binding</keyword>
<dbReference type="RefSeq" id="WP_114746734.1">
    <property type="nucleotide sequence ID" value="NZ_QQAY01000015.1"/>
</dbReference>
<evidence type="ECO:0000256" key="8">
    <source>
        <dbReference type="PIRSR" id="PIRSR004682-1"/>
    </source>
</evidence>
<dbReference type="GO" id="GO:0016791">
    <property type="term" value="F:phosphatase activity"/>
    <property type="evidence" value="ECO:0007669"/>
    <property type="project" value="InterPro"/>
</dbReference>
<dbReference type="GO" id="GO:0005975">
    <property type="term" value="P:carbohydrate metabolic process"/>
    <property type="evidence" value="ECO:0007669"/>
    <property type="project" value="InterPro"/>
</dbReference>
<dbReference type="InterPro" id="IPR006549">
    <property type="entry name" value="HAD-SF_hydro_IIIA"/>
</dbReference>
<feature type="binding site" evidence="10">
    <location>
        <position position="117"/>
    </location>
    <ligand>
        <name>Mg(2+)</name>
        <dbReference type="ChEBI" id="CHEBI:18420"/>
    </ligand>
</feature>
<feature type="active site" description="Nucleophile" evidence="8">
    <location>
        <position position="9"/>
    </location>
</feature>
<dbReference type="Proteomes" id="UP000255326">
    <property type="component" value="Unassembled WGS sequence"/>
</dbReference>
<keyword evidence="5 7" id="KW-0119">Carbohydrate metabolism</keyword>
<feature type="binding site" evidence="10">
    <location>
        <position position="9"/>
    </location>
    <ligand>
        <name>Mg(2+)</name>
        <dbReference type="ChEBI" id="CHEBI:18420"/>
    </ligand>
</feature>
<accession>A0A370G861</accession>
<feature type="binding site" evidence="10">
    <location>
        <position position="90"/>
    </location>
    <ligand>
        <name>Zn(2+)</name>
        <dbReference type="ChEBI" id="CHEBI:29105"/>
    </ligand>
</feature>
<comment type="cofactor">
    <cofactor evidence="10">
        <name>Mg(2+)</name>
        <dbReference type="ChEBI" id="CHEBI:18420"/>
    </cofactor>
</comment>
<proteinExistence type="inferred from homology"/>
<dbReference type="NCBIfam" id="NF005264">
    <property type="entry name" value="PRK06769.1"/>
    <property type="match status" value="1"/>
</dbReference>